<evidence type="ECO:0000313" key="1">
    <source>
        <dbReference type="EMBL" id="MBB5060552.1"/>
    </source>
</evidence>
<keyword evidence="2" id="KW-1185">Reference proteome</keyword>
<evidence type="ECO:0000313" key="2">
    <source>
        <dbReference type="Proteomes" id="UP000540989"/>
    </source>
</evidence>
<organism evidence="1 2">
    <name type="scientific">Granulicella aggregans</name>
    <dbReference type="NCBI Taxonomy" id="474949"/>
    <lineage>
        <taxon>Bacteria</taxon>
        <taxon>Pseudomonadati</taxon>
        <taxon>Acidobacteriota</taxon>
        <taxon>Terriglobia</taxon>
        <taxon>Terriglobales</taxon>
        <taxon>Acidobacteriaceae</taxon>
        <taxon>Granulicella</taxon>
    </lineage>
</organism>
<gene>
    <name evidence="1" type="ORF">HDF16_005288</name>
</gene>
<comment type="caution">
    <text evidence="1">The sequence shown here is derived from an EMBL/GenBank/DDBJ whole genome shotgun (WGS) entry which is preliminary data.</text>
</comment>
<accession>A0A7W7ZIQ3</accession>
<dbReference type="RefSeq" id="WP_184222912.1">
    <property type="nucleotide sequence ID" value="NZ_JACHIP010000015.1"/>
</dbReference>
<dbReference type="EMBL" id="JACHIP010000015">
    <property type="protein sequence ID" value="MBB5060552.1"/>
    <property type="molecule type" value="Genomic_DNA"/>
</dbReference>
<protein>
    <submittedName>
        <fullName evidence="1">Uncharacterized protein</fullName>
    </submittedName>
</protein>
<dbReference type="AlphaFoldDB" id="A0A7W7ZIQ3"/>
<reference evidence="1 2" key="1">
    <citation type="submission" date="2020-08" db="EMBL/GenBank/DDBJ databases">
        <title>Genomic Encyclopedia of Type Strains, Phase IV (KMG-V): Genome sequencing to study the core and pangenomes of soil and plant-associated prokaryotes.</title>
        <authorList>
            <person name="Whitman W."/>
        </authorList>
    </citation>
    <scope>NUCLEOTIDE SEQUENCE [LARGE SCALE GENOMIC DNA]</scope>
    <source>
        <strain evidence="1 2">M8UP14</strain>
    </source>
</reference>
<dbReference type="Proteomes" id="UP000540989">
    <property type="component" value="Unassembled WGS sequence"/>
</dbReference>
<sequence length="93" mass="10588">MAAKLKDLTSWTDRTGRDGLRSFTDDATGTFWLEQNASKTSKWAKFASQGHEVAWEFGANRRYTGRMLIDGEIYTPAEATKKFLQTEKQKSYG</sequence>
<name>A0A7W7ZIQ3_9BACT</name>
<proteinExistence type="predicted"/>